<sequence>MNKTVHEQEIAPKEARQGRRTGLVKVLGISIGVAVIGIVIVALLQNMG</sequence>
<evidence type="ECO:0000313" key="1">
    <source>
        <dbReference type="EMBL" id="RAN35096.1"/>
    </source>
</evidence>
<dbReference type="AlphaFoldDB" id="A0A062U1T4"/>
<reference evidence="1 2" key="1">
    <citation type="submission" date="2013-04" db="EMBL/GenBank/DDBJ databases">
        <title>Hyphomonas sp. T24B3 Genome Sequencing.</title>
        <authorList>
            <person name="Lai Q."/>
            <person name="Shao Z."/>
        </authorList>
    </citation>
    <scope>NUCLEOTIDE SEQUENCE [LARGE SCALE GENOMIC DNA]</scope>
    <source>
        <strain evidence="1 2">T24B3</strain>
    </source>
</reference>
<dbReference type="EMBL" id="AWFB01000007">
    <property type="protein sequence ID" value="RAN35096.1"/>
    <property type="molecule type" value="Genomic_DNA"/>
</dbReference>
<dbReference type="Proteomes" id="UP000249123">
    <property type="component" value="Unassembled WGS sequence"/>
</dbReference>
<proteinExistence type="predicted"/>
<name>A0A062U1T4_9PROT</name>
<gene>
    <name evidence="1" type="ORF">HY3_09630</name>
</gene>
<accession>A0A328K0F1</accession>
<comment type="caution">
    <text evidence="1">The sequence shown here is derived from an EMBL/GenBank/DDBJ whole genome shotgun (WGS) entry which is preliminary data.</text>
</comment>
<keyword evidence="2" id="KW-1185">Reference proteome</keyword>
<protein>
    <submittedName>
        <fullName evidence="1">Uncharacterized protein</fullName>
    </submittedName>
</protein>
<dbReference type="RefSeq" id="WP_155836541.1">
    <property type="nucleotide sequence ID" value="NZ_AWFA01000007.1"/>
</dbReference>
<evidence type="ECO:0000313" key="2">
    <source>
        <dbReference type="Proteomes" id="UP000249123"/>
    </source>
</evidence>
<organism evidence="1 2">
    <name type="scientific">Hyphomonas pacifica</name>
    <dbReference type="NCBI Taxonomy" id="1280941"/>
    <lineage>
        <taxon>Bacteria</taxon>
        <taxon>Pseudomonadati</taxon>
        <taxon>Pseudomonadota</taxon>
        <taxon>Alphaproteobacteria</taxon>
        <taxon>Hyphomonadales</taxon>
        <taxon>Hyphomonadaceae</taxon>
        <taxon>Hyphomonas</taxon>
    </lineage>
</organism>
<accession>A0A062U1T4</accession>
<dbReference type="STRING" id="1280941.HY2_09500"/>